<keyword evidence="1" id="KW-0067">ATP-binding</keyword>
<dbReference type="GO" id="GO:0005524">
    <property type="term" value="F:ATP binding"/>
    <property type="evidence" value="ECO:0007669"/>
    <property type="project" value="UniProtKB-KW"/>
</dbReference>
<keyword evidence="2" id="KW-1185">Reference proteome</keyword>
<dbReference type="EMBL" id="CP077365">
    <property type="protein sequence ID" value="QXB48217.1"/>
    <property type="molecule type" value="Genomic_DNA"/>
</dbReference>
<accession>A0ABX8LC68</accession>
<name>A0ABX8LC68_9GAMM</name>
<organism evidence="1 2">
    <name type="scientific">Acinetobacter seifertii</name>
    <dbReference type="NCBI Taxonomy" id="1530123"/>
    <lineage>
        <taxon>Bacteria</taxon>
        <taxon>Pseudomonadati</taxon>
        <taxon>Pseudomonadota</taxon>
        <taxon>Gammaproteobacteria</taxon>
        <taxon>Moraxellales</taxon>
        <taxon>Moraxellaceae</taxon>
        <taxon>Acinetobacter</taxon>
        <taxon>Acinetobacter calcoaceticus/baumannii complex</taxon>
    </lineage>
</organism>
<evidence type="ECO:0000313" key="2">
    <source>
        <dbReference type="Proteomes" id="UP000683517"/>
    </source>
</evidence>
<sequence>MILDLKKQSNPFSTGGGGVNFETRIQALFAIALLTQSCVPCLSQTMRAKELKFQNKYDGSNTDDFVLVASNKAGNVSKLYAQIKHEITISESLGSDAKNSTFSEVINSAWKDFKSEYFDKNNDSIALITGPLPKLDIANTLPVLEWAKYSSSASDFIKKSTTQGFTSESKLKKLKILRTQLEHANEGEVITDEELWEFLRVFYLVSFDLDVKHSVVANLLCSLIQCYSDESPSLVLSKVITCVQEYNQNAGKLTLENTPEEVKELFQVKSTINFEDDFLKFQDRARHIYHGISNTIQGFHISRDEDLAKISEAINESNFVFVTGVRGAGKSSIVKDFISRKDKDIPIFYLRAEDLDHSHLNDVFSSIGMNSNLSQIEGYFSLLPQKILVIESIEKVLELDHQDAFIDLLQFIRRQAGWTIIATGRDYAFQQLSFNFLQPNEIKFSSVNIVGFSEEQVQQVCEHIPELKALISNDALIDILRIPFFIEIAVRAIGNGAQFQTGDTENDFRKTVWSSVIAKDQDRKSGMPIKRRKTFIEIATERAKKMVFGISPDPFDPEVISKLEEDNLIYRDQTNSTISLPHDVLEDWALEEFIEDQYKQNSDNLGGFLAVIGSEPAISRAFRLWLYHRLQFDESTYDFVENILNAKDIQRFWKDETIAAILQNDTPGAFLERMKDILLQEDCALLIRFCFILRITCQRPTSRFNDHLIIDEKSGIIKNLFLKPTGKGWEALINFIYEVKNKLSKSSINHIVELINEWCEVINIYDDIPEEARIVGLLAIWLLEPLKNDYGNETIREKILSVLLKVSPKIENEFDQLMLEDVFISRVNSRRLNYVEQLTSMALVGIHVPLLCKFRPDFITKLAMHKWLLEDDKDPYRYQGIGTDEFFGLKDDRDFFPASGAKGPFLYLLQHHPRKGLDFILNLCNLTSKNYAESEFANPTEEDRFSSKVAVTQIKIKMNDGKLINQYTSSYLWQGYRGNSTLPYLLQCALMALENWLIDYVSEVGETNQISWIYDYLLRNSNSVMITSVLSSVAIGFPLKVNKSAFPILNAIELYSIDLARVAQELGGNEQNWFAFNRNIMSEIYIEERRCAALRPWRKESLETLLTRLQFDNDSRNEVLSIVDNLKDIAAIRNEKNLRYLINRIDTRTWEAVDDTENNCIRLQNTSELPDDLKQDQNKFIEKFNFDNSIINLHLWSKKLFEENVYEEKYFPSYTDALDAAKKLLIDLENGKKSDYLNLAIGTLATVAAILIRDKLDNLDHQSIEWCIDIVLESAVTYADAINEATRFDKTDNWGSGACAFVLSKLFSLDLDKEQKDDLKFTLATALTHANLNVCSLAAKGVREFLWSIDSELASNYLKGIVEYAKFRKEESKNQRFHYSHEKELEISYKEYKKQINIFRSCLAYSTFTINVDEINLEKYSSWFIHLSILMIPLSPKDKIHIDLFYKIVNFIFDAEYNEYRIDDERKINHELQKQIQDCFLEQLIYSKNNHFTPFKELLTSGCLRAPSFIYLLKLLFESYAEKEKDFDAIWSLWKILEPELHKIAMNDVNEHYHRLQSDLNRLLRGGLYANTTWTGHENEREFIGKGVENLLVFSKKSGNNSHVFMGLSSLLYNFYDLFFDQGVQILADKFTKNSELIAKQLNTAFYLEMSIARYLQVENRGMLSQKMYQICLTLLTGIIETGSARAYYLRDHLVRSRKIMN</sequence>
<evidence type="ECO:0000313" key="1">
    <source>
        <dbReference type="EMBL" id="QXB48217.1"/>
    </source>
</evidence>
<proteinExistence type="predicted"/>
<dbReference type="Proteomes" id="UP000683517">
    <property type="component" value="Chromosome"/>
</dbReference>
<protein>
    <submittedName>
        <fullName evidence="1">ATP-binding protein</fullName>
    </submittedName>
</protein>
<keyword evidence="1" id="KW-0547">Nucleotide-binding</keyword>
<gene>
    <name evidence="1" type="ORF">I6L30_03500</name>
</gene>
<reference evidence="1 2" key="1">
    <citation type="submission" date="2021-06" db="EMBL/GenBank/DDBJ databases">
        <title>FDA dAtabase for Regulatory Grade micrObial Sequences (FDA-ARGOS): Supporting development and validation of Infectious Disease Dx tests.</title>
        <authorList>
            <person name="Sproer C."/>
            <person name="Gronow S."/>
            <person name="Severitt S."/>
            <person name="Schroder I."/>
            <person name="Tallon L."/>
            <person name="Sadzewicz L."/>
            <person name="Zhao X."/>
            <person name="Boylan J."/>
            <person name="Ott S."/>
            <person name="Bowen H."/>
            <person name="Vavikolanu K."/>
            <person name="Mehta A."/>
            <person name="Aluvathingal J."/>
            <person name="Nadendla S."/>
            <person name="Lowell S."/>
            <person name="Myers T."/>
            <person name="Yan Y."/>
        </authorList>
    </citation>
    <scope>NUCLEOTIDE SEQUENCE [LARGE SCALE GENOMIC DNA]</scope>
    <source>
        <strain evidence="1 2">FDAARGOS 1400</strain>
    </source>
</reference>